<sequence length="435" mass="47581">MIKRFISLAAAAAIGTTAFGADTLAEAFSDGKLSGQFRAFYLDRDYDGIATVHRTSLAAGGHLKFETGAYYGFSAGAAFYTTNHFGIGADNLPGEVLDPSLFGEDLKGYTILGEAYLKYNYENTIFKAGRQRLDTPMAGSDDARMLPNMFEAYLLTNTDLKDTTLIAAHITKFAAGTFANVYSGGALAATAGYSYVDADTGEFTDMGEYAIGQKTDGVSLAAAKYNGIENLSLQAWDYYAHDIMNILYLQGDFGWNCLMNGDVKMKASVQYIHENDVGDSLAGDVDSDYVGLKLAAKYNVLSGYVAYSTTGSDSANQLGSSILTTWGGMPAFTQGMVTRHQFFADTDAWKVAGNYNFKNFGLNANATLYYCSYDIGENNPYVTGTAWTASESGFDIKYYPADVENLQLRLRGNFPRDFKKDLDWDEYRVIVNYNF</sequence>
<evidence type="ECO:0000313" key="6">
    <source>
        <dbReference type="Proteomes" id="UP001321445"/>
    </source>
</evidence>
<protein>
    <submittedName>
        <fullName evidence="5">Porin</fullName>
    </submittedName>
</protein>
<dbReference type="RefSeq" id="WP_286336687.1">
    <property type="nucleotide sequence ID" value="NZ_AP027370.1"/>
</dbReference>
<organism evidence="5 6">
    <name type="scientific">Hydrogenimonas cancrithermarum</name>
    <dbReference type="NCBI Taxonomy" id="2993563"/>
    <lineage>
        <taxon>Bacteria</taxon>
        <taxon>Pseudomonadati</taxon>
        <taxon>Campylobacterota</taxon>
        <taxon>Epsilonproteobacteria</taxon>
        <taxon>Campylobacterales</taxon>
        <taxon>Hydrogenimonadaceae</taxon>
        <taxon>Hydrogenimonas</taxon>
    </lineage>
</organism>
<feature type="chain" id="PRO_5045277627" evidence="4">
    <location>
        <begin position="21"/>
        <end position="435"/>
    </location>
</feature>
<gene>
    <name evidence="5" type="ORF">HCR_20550</name>
</gene>
<dbReference type="InterPro" id="IPR005318">
    <property type="entry name" value="OM_porin_bac"/>
</dbReference>
<evidence type="ECO:0000256" key="4">
    <source>
        <dbReference type="SAM" id="SignalP"/>
    </source>
</evidence>
<accession>A0ABN6WX85</accession>
<evidence type="ECO:0000313" key="5">
    <source>
        <dbReference type="EMBL" id="BDY13743.1"/>
    </source>
</evidence>
<keyword evidence="3 4" id="KW-0732">Signal</keyword>
<dbReference type="InterPro" id="IPR023614">
    <property type="entry name" value="Porin_dom_sf"/>
</dbReference>
<dbReference type="PANTHER" id="PTHR34596">
    <property type="entry name" value="CHITOPORIN"/>
    <property type="match status" value="1"/>
</dbReference>
<name>A0ABN6WX85_9BACT</name>
<proteinExistence type="inferred from homology"/>
<dbReference type="Proteomes" id="UP001321445">
    <property type="component" value="Chromosome"/>
</dbReference>
<dbReference type="EMBL" id="AP027370">
    <property type="protein sequence ID" value="BDY13743.1"/>
    <property type="molecule type" value="Genomic_DNA"/>
</dbReference>
<evidence type="ECO:0000256" key="1">
    <source>
        <dbReference type="ARBA" id="ARBA00009075"/>
    </source>
</evidence>
<dbReference type="PANTHER" id="PTHR34596:SF2">
    <property type="entry name" value="CHITOPORIN"/>
    <property type="match status" value="1"/>
</dbReference>
<dbReference type="Pfam" id="PF03573">
    <property type="entry name" value="OprD"/>
    <property type="match status" value="1"/>
</dbReference>
<feature type="signal peptide" evidence="4">
    <location>
        <begin position="1"/>
        <end position="20"/>
    </location>
</feature>
<dbReference type="Gene3D" id="2.40.160.10">
    <property type="entry name" value="Porin"/>
    <property type="match status" value="1"/>
</dbReference>
<keyword evidence="6" id="KW-1185">Reference proteome</keyword>
<evidence type="ECO:0000256" key="2">
    <source>
        <dbReference type="ARBA" id="ARBA00022448"/>
    </source>
</evidence>
<keyword evidence="2" id="KW-0813">Transport</keyword>
<evidence type="ECO:0000256" key="3">
    <source>
        <dbReference type="ARBA" id="ARBA00022729"/>
    </source>
</evidence>
<comment type="similarity">
    <text evidence="1">Belongs to the outer membrane porin (Opr) (TC 1.B.25) family.</text>
</comment>
<reference evidence="5 6" key="1">
    <citation type="submission" date="2023-03" db="EMBL/GenBank/DDBJ databases">
        <title>Description of Hydrogenimonas sp. ISO32.</title>
        <authorList>
            <person name="Mino S."/>
            <person name="Fukazawa S."/>
            <person name="Sawabe T."/>
        </authorList>
    </citation>
    <scope>NUCLEOTIDE SEQUENCE [LARGE SCALE GENOMIC DNA]</scope>
    <source>
        <strain evidence="5 6">ISO32</strain>
    </source>
</reference>